<dbReference type="PANTHER" id="PTHR23023">
    <property type="entry name" value="DIMETHYLANILINE MONOOXYGENASE"/>
    <property type="match status" value="1"/>
</dbReference>
<evidence type="ECO:0000256" key="9">
    <source>
        <dbReference type="SAM" id="SignalP"/>
    </source>
</evidence>
<name>A0A8S1AH25_ARCPL</name>
<dbReference type="InterPro" id="IPR050346">
    <property type="entry name" value="FMO-like"/>
</dbReference>
<keyword evidence="3 8" id="KW-0285">Flavoprotein</keyword>
<dbReference type="PRINTS" id="PR00370">
    <property type="entry name" value="FMOXYGENASE"/>
</dbReference>
<evidence type="ECO:0000256" key="2">
    <source>
        <dbReference type="ARBA" id="ARBA00009183"/>
    </source>
</evidence>
<reference evidence="10 11" key="1">
    <citation type="submission" date="2020-04" db="EMBL/GenBank/DDBJ databases">
        <authorList>
            <person name="Wallbank WR R."/>
            <person name="Pardo Diaz C."/>
            <person name="Kozak K."/>
            <person name="Martin S."/>
            <person name="Jiggins C."/>
            <person name="Moest M."/>
            <person name="Warren A I."/>
            <person name="Byers J.R.P. K."/>
            <person name="Montejo-Kovacevich G."/>
            <person name="Yen C E."/>
        </authorList>
    </citation>
    <scope>NUCLEOTIDE SEQUENCE [LARGE SCALE GENOMIC DNA]</scope>
</reference>
<keyword evidence="4 8" id="KW-0274">FAD</keyword>
<dbReference type="GO" id="GO:0004499">
    <property type="term" value="F:N,N-dimethylaniline monooxygenase activity"/>
    <property type="evidence" value="ECO:0007669"/>
    <property type="project" value="InterPro"/>
</dbReference>
<dbReference type="AlphaFoldDB" id="A0A8S1AH25"/>
<keyword evidence="7 8" id="KW-0503">Monooxygenase</keyword>
<evidence type="ECO:0000256" key="4">
    <source>
        <dbReference type="ARBA" id="ARBA00022827"/>
    </source>
</evidence>
<sequence>MAYRTCVTIICLLNLVLEVVDVVTQPNPTSRVCIIGAGYSGLSTARYMKEYGLNYTVFEASRYIGGTWRFDPHVGTDENGLPLFTSQYKGLRTNTPRHTMEMFAFPFPDDTPSYPTGECFYKYLQSFVKHFHLMNDIQLESFVTKVQWSGDGWNVTFMKSDTKENVTEFCSFVVVASGEYSKPFIPEVDKMNDFKGKILHSHDYKDPEDYRGQRVMLVGAGASGLDLAVQLSNTTSKLVHSHHLTYNQPKFPGTYVKKPDLQYFTPNGAVFEDNSFEEFDVVIFCTGYHYSHPYLDQLTSGITATTAYVLPLYQHIVNIKRPSMAFVGLPKKVVNKVLEIQAQYVAALAADKFKLPPQAEMLRIWLDHVQTLKKRNYITDVNVVQDMGKYFEDLHKEAFIPFVPPVITTIRDFNQQNRLDDLLNYRDYDYNIISDTEFERKYNPREPVCNVVI</sequence>
<comment type="similarity">
    <text evidence="2 8">Belongs to the FMO family.</text>
</comment>
<dbReference type="PIRSF" id="PIRSF000332">
    <property type="entry name" value="FMO"/>
    <property type="match status" value="1"/>
</dbReference>
<gene>
    <name evidence="10" type="ORF">APLA_LOCUS10687</name>
</gene>
<proteinExistence type="inferred from homology"/>
<feature type="signal peptide" evidence="9">
    <location>
        <begin position="1"/>
        <end position="24"/>
    </location>
</feature>
<evidence type="ECO:0000256" key="6">
    <source>
        <dbReference type="ARBA" id="ARBA00023002"/>
    </source>
</evidence>
<evidence type="ECO:0000256" key="8">
    <source>
        <dbReference type="RuleBase" id="RU361177"/>
    </source>
</evidence>
<dbReference type="OrthoDB" id="66881at2759"/>
<comment type="cofactor">
    <cofactor evidence="1 8">
        <name>FAD</name>
        <dbReference type="ChEBI" id="CHEBI:57692"/>
    </cofactor>
</comment>
<dbReference type="Pfam" id="PF00743">
    <property type="entry name" value="FMO-like"/>
    <property type="match status" value="2"/>
</dbReference>
<dbReference type="InterPro" id="IPR000960">
    <property type="entry name" value="Flavin_mOase"/>
</dbReference>
<dbReference type="GO" id="GO:0050660">
    <property type="term" value="F:flavin adenine dinucleotide binding"/>
    <property type="evidence" value="ECO:0007669"/>
    <property type="project" value="InterPro"/>
</dbReference>
<evidence type="ECO:0000256" key="1">
    <source>
        <dbReference type="ARBA" id="ARBA00001974"/>
    </source>
</evidence>
<organism evidence="10 11">
    <name type="scientific">Arctia plantaginis</name>
    <name type="common">Wood tiger moth</name>
    <name type="synonym">Phalaena plantaginis</name>
    <dbReference type="NCBI Taxonomy" id="874455"/>
    <lineage>
        <taxon>Eukaryota</taxon>
        <taxon>Metazoa</taxon>
        <taxon>Ecdysozoa</taxon>
        <taxon>Arthropoda</taxon>
        <taxon>Hexapoda</taxon>
        <taxon>Insecta</taxon>
        <taxon>Pterygota</taxon>
        <taxon>Neoptera</taxon>
        <taxon>Endopterygota</taxon>
        <taxon>Lepidoptera</taxon>
        <taxon>Glossata</taxon>
        <taxon>Ditrysia</taxon>
        <taxon>Noctuoidea</taxon>
        <taxon>Erebidae</taxon>
        <taxon>Arctiinae</taxon>
        <taxon>Arctia</taxon>
    </lineage>
</organism>
<dbReference type="GO" id="GO:0050661">
    <property type="term" value="F:NADP binding"/>
    <property type="evidence" value="ECO:0007669"/>
    <property type="project" value="InterPro"/>
</dbReference>
<dbReference type="Gene3D" id="3.50.50.60">
    <property type="entry name" value="FAD/NAD(P)-binding domain"/>
    <property type="match status" value="2"/>
</dbReference>
<dbReference type="SUPFAM" id="SSF51905">
    <property type="entry name" value="FAD/NAD(P)-binding domain"/>
    <property type="match status" value="2"/>
</dbReference>
<keyword evidence="5" id="KW-0521">NADP</keyword>
<evidence type="ECO:0000313" key="11">
    <source>
        <dbReference type="Proteomes" id="UP000494106"/>
    </source>
</evidence>
<dbReference type="InterPro" id="IPR036188">
    <property type="entry name" value="FAD/NAD-bd_sf"/>
</dbReference>
<protein>
    <recommendedName>
        <fullName evidence="8">Flavin-containing monooxygenase</fullName>
        <ecNumber evidence="8">1.-.-.-</ecNumber>
    </recommendedName>
</protein>
<keyword evidence="6 8" id="KW-0560">Oxidoreductase</keyword>
<evidence type="ECO:0000256" key="7">
    <source>
        <dbReference type="ARBA" id="ARBA00023033"/>
    </source>
</evidence>
<dbReference type="FunFam" id="3.50.50.60:FF:000138">
    <property type="entry name" value="Flavin-containing monooxygenase"/>
    <property type="match status" value="1"/>
</dbReference>
<accession>A0A8S1AH25</accession>
<dbReference type="EMBL" id="CADEBC010000525">
    <property type="protein sequence ID" value="CAB3245998.1"/>
    <property type="molecule type" value="Genomic_DNA"/>
</dbReference>
<dbReference type="EC" id="1.-.-.-" evidence="8"/>
<dbReference type="Proteomes" id="UP000494106">
    <property type="component" value="Unassembled WGS sequence"/>
</dbReference>
<dbReference type="InterPro" id="IPR020946">
    <property type="entry name" value="Flavin_mOase-like"/>
</dbReference>
<feature type="chain" id="PRO_5035838268" description="Flavin-containing monooxygenase" evidence="9">
    <location>
        <begin position="25"/>
        <end position="453"/>
    </location>
</feature>
<comment type="caution">
    <text evidence="10">The sequence shown here is derived from an EMBL/GenBank/DDBJ whole genome shotgun (WGS) entry which is preliminary data.</text>
</comment>
<evidence type="ECO:0000313" key="10">
    <source>
        <dbReference type="EMBL" id="CAB3245998.1"/>
    </source>
</evidence>
<keyword evidence="11" id="KW-1185">Reference proteome</keyword>
<evidence type="ECO:0000256" key="5">
    <source>
        <dbReference type="ARBA" id="ARBA00022857"/>
    </source>
</evidence>
<keyword evidence="9" id="KW-0732">Signal</keyword>
<evidence type="ECO:0000256" key="3">
    <source>
        <dbReference type="ARBA" id="ARBA00022630"/>
    </source>
</evidence>